<sequence length="226" mass="26249">MDLPQEIDDYLRESLEYALGHPVSARTLELNIRSSEETQRHIRDQCFILKSKLSEKDRIIQCIRAESSMNAHALKKFSEENQKLITEHTELLARCAKWDVECTLYERDIEALKEFGNQADERAKEAESRVLCLEDETSKLWEELQSLKKLSEGEFTENILIDTFISSFINEDEVASASLSFLEADSRVDLCQKMLKIWDGLVLFLVFFIPWIITINNSNTYIKNCV</sequence>
<keyword evidence="5" id="KW-1185">Reference proteome</keyword>
<feature type="coiled-coil region" evidence="1">
    <location>
        <begin position="74"/>
        <end position="136"/>
    </location>
</feature>
<dbReference type="InParanoid" id="A0A251RR25"/>
<evidence type="ECO:0000256" key="2">
    <source>
        <dbReference type="SAM" id="Phobius"/>
    </source>
</evidence>
<feature type="transmembrane region" description="Helical" evidence="2">
    <location>
        <begin position="197"/>
        <end position="215"/>
    </location>
</feature>
<gene>
    <name evidence="4" type="ORF">HannXRQ_Chr17g0556331</name>
    <name evidence="3" type="ORF">HanXRQr2_Chr02g0067001</name>
</gene>
<dbReference type="PANTHER" id="PTHR35689">
    <property type="entry name" value="EARLY ENDOSOME ANTIGEN"/>
    <property type="match status" value="1"/>
</dbReference>
<dbReference type="AlphaFoldDB" id="A0A251RR25"/>
<dbReference type="STRING" id="4232.A0A251RR25"/>
<evidence type="ECO:0000256" key="1">
    <source>
        <dbReference type="SAM" id="Coils"/>
    </source>
</evidence>
<evidence type="ECO:0000313" key="4">
    <source>
        <dbReference type="EMBL" id="OTF86943.1"/>
    </source>
</evidence>
<name>A0A251RR25_HELAN</name>
<reference evidence="3 5" key="1">
    <citation type="journal article" date="2017" name="Nature">
        <title>The sunflower genome provides insights into oil metabolism, flowering and Asterid evolution.</title>
        <authorList>
            <person name="Badouin H."/>
            <person name="Gouzy J."/>
            <person name="Grassa C.J."/>
            <person name="Murat F."/>
            <person name="Staton S.E."/>
            <person name="Cottret L."/>
            <person name="Lelandais-Briere C."/>
            <person name="Owens G.L."/>
            <person name="Carrere S."/>
            <person name="Mayjonade B."/>
            <person name="Legrand L."/>
            <person name="Gill N."/>
            <person name="Kane N.C."/>
            <person name="Bowers J.E."/>
            <person name="Hubner S."/>
            <person name="Bellec A."/>
            <person name="Berard A."/>
            <person name="Berges H."/>
            <person name="Blanchet N."/>
            <person name="Boniface M.C."/>
            <person name="Brunel D."/>
            <person name="Catrice O."/>
            <person name="Chaidir N."/>
            <person name="Claudel C."/>
            <person name="Donnadieu C."/>
            <person name="Faraut T."/>
            <person name="Fievet G."/>
            <person name="Helmstetter N."/>
            <person name="King M."/>
            <person name="Knapp S.J."/>
            <person name="Lai Z."/>
            <person name="Le Paslier M.C."/>
            <person name="Lippi Y."/>
            <person name="Lorenzon L."/>
            <person name="Mandel J.R."/>
            <person name="Marage G."/>
            <person name="Marchand G."/>
            <person name="Marquand E."/>
            <person name="Bret-Mestries E."/>
            <person name="Morien E."/>
            <person name="Nambeesan S."/>
            <person name="Nguyen T."/>
            <person name="Pegot-Espagnet P."/>
            <person name="Pouilly N."/>
            <person name="Raftis F."/>
            <person name="Sallet E."/>
            <person name="Schiex T."/>
            <person name="Thomas J."/>
            <person name="Vandecasteele C."/>
            <person name="Vares D."/>
            <person name="Vear F."/>
            <person name="Vautrin S."/>
            <person name="Crespi M."/>
            <person name="Mangin B."/>
            <person name="Burke J.M."/>
            <person name="Salse J."/>
            <person name="Munos S."/>
            <person name="Vincourt P."/>
            <person name="Rieseberg L.H."/>
            <person name="Langlade N.B."/>
        </authorList>
    </citation>
    <scope>NUCLEOTIDE SEQUENCE [LARGE SCALE GENOMIC DNA]</scope>
    <source>
        <strain evidence="5">cv. SF193</strain>
        <tissue evidence="3">Leaves</tissue>
    </source>
</reference>
<accession>A0A251RR25</accession>
<dbReference type="EMBL" id="CM007906">
    <property type="protein sequence ID" value="OTF86943.1"/>
    <property type="molecule type" value="Genomic_DNA"/>
</dbReference>
<reference evidence="3" key="3">
    <citation type="submission" date="2020-06" db="EMBL/GenBank/DDBJ databases">
        <title>Helianthus annuus Genome sequencing and assembly Release 2.</title>
        <authorList>
            <person name="Gouzy J."/>
            <person name="Langlade N."/>
            <person name="Munos S."/>
        </authorList>
    </citation>
    <scope>NUCLEOTIDE SEQUENCE</scope>
    <source>
        <tissue evidence="3">Leaves</tissue>
    </source>
</reference>
<proteinExistence type="predicted"/>
<keyword evidence="2" id="KW-1133">Transmembrane helix</keyword>
<dbReference type="PANTHER" id="PTHR35689:SF1">
    <property type="entry name" value="EARLY ENDOSOME ANTIGEN"/>
    <property type="match status" value="1"/>
</dbReference>
<dbReference type="Proteomes" id="UP000215914">
    <property type="component" value="Chromosome 17"/>
</dbReference>
<keyword evidence="2" id="KW-0472">Membrane</keyword>
<evidence type="ECO:0000313" key="5">
    <source>
        <dbReference type="Proteomes" id="UP000215914"/>
    </source>
</evidence>
<dbReference type="EMBL" id="MNCJ02000317">
    <property type="protein sequence ID" value="KAF5818581.1"/>
    <property type="molecule type" value="Genomic_DNA"/>
</dbReference>
<protein>
    <submittedName>
        <fullName evidence="4">Uncharacterized protein</fullName>
    </submittedName>
</protein>
<organism evidence="4 5">
    <name type="scientific">Helianthus annuus</name>
    <name type="common">Common sunflower</name>
    <dbReference type="NCBI Taxonomy" id="4232"/>
    <lineage>
        <taxon>Eukaryota</taxon>
        <taxon>Viridiplantae</taxon>
        <taxon>Streptophyta</taxon>
        <taxon>Embryophyta</taxon>
        <taxon>Tracheophyta</taxon>
        <taxon>Spermatophyta</taxon>
        <taxon>Magnoliopsida</taxon>
        <taxon>eudicotyledons</taxon>
        <taxon>Gunneridae</taxon>
        <taxon>Pentapetalae</taxon>
        <taxon>asterids</taxon>
        <taxon>campanulids</taxon>
        <taxon>Asterales</taxon>
        <taxon>Asteraceae</taxon>
        <taxon>Asteroideae</taxon>
        <taxon>Heliantheae alliance</taxon>
        <taxon>Heliantheae</taxon>
        <taxon>Helianthus</taxon>
    </lineage>
</organism>
<dbReference type="Gramene" id="mRNA:HanXRQr2_Chr02g0067001">
    <property type="protein sequence ID" value="mRNA:HanXRQr2_Chr02g0067001"/>
    <property type="gene ID" value="HanXRQr2_Chr02g0067001"/>
</dbReference>
<keyword evidence="1" id="KW-0175">Coiled coil</keyword>
<reference evidence="4" key="2">
    <citation type="submission" date="2017-02" db="EMBL/GenBank/DDBJ databases">
        <title>Sunflower complete genome.</title>
        <authorList>
            <person name="Langlade N."/>
            <person name="Munos S."/>
        </authorList>
    </citation>
    <scope>NUCLEOTIDE SEQUENCE [LARGE SCALE GENOMIC DNA]</scope>
    <source>
        <tissue evidence="4">Leaves</tissue>
    </source>
</reference>
<evidence type="ECO:0000313" key="3">
    <source>
        <dbReference type="EMBL" id="KAF5818581.1"/>
    </source>
</evidence>
<keyword evidence="2" id="KW-0812">Transmembrane</keyword>
<dbReference type="OMA" id="LVNQCND"/>